<feature type="region of interest" description="Disordered" evidence="1">
    <location>
        <begin position="39"/>
        <end position="109"/>
    </location>
</feature>
<feature type="compositionally biased region" description="Polar residues" evidence="1">
    <location>
        <begin position="46"/>
        <end position="72"/>
    </location>
</feature>
<gene>
    <name evidence="3" type="ORF">FB561_3696</name>
</gene>
<evidence type="ECO:0000313" key="3">
    <source>
        <dbReference type="EMBL" id="TWD82563.1"/>
    </source>
</evidence>
<feature type="region of interest" description="Disordered" evidence="1">
    <location>
        <begin position="186"/>
        <end position="205"/>
    </location>
</feature>
<dbReference type="AlphaFoldDB" id="A0A561BUT9"/>
<evidence type="ECO:0000256" key="1">
    <source>
        <dbReference type="SAM" id="MobiDB-lite"/>
    </source>
</evidence>
<feature type="signal peptide" evidence="2">
    <location>
        <begin position="1"/>
        <end position="27"/>
    </location>
</feature>
<comment type="caution">
    <text evidence="3">The sequence shown here is derived from an EMBL/GenBank/DDBJ whole genome shotgun (WGS) entry which is preliminary data.</text>
</comment>
<dbReference type="EMBL" id="VIVK01000001">
    <property type="protein sequence ID" value="TWD82563.1"/>
    <property type="molecule type" value="Genomic_DNA"/>
</dbReference>
<feature type="chain" id="PRO_5039473026" evidence="2">
    <location>
        <begin position="28"/>
        <end position="205"/>
    </location>
</feature>
<reference evidence="3 4" key="1">
    <citation type="submission" date="2019-06" db="EMBL/GenBank/DDBJ databases">
        <title>Sequencing the genomes of 1000 actinobacteria strains.</title>
        <authorList>
            <person name="Klenk H.-P."/>
        </authorList>
    </citation>
    <scope>NUCLEOTIDE SEQUENCE [LARGE SCALE GENOMIC DNA]</scope>
    <source>
        <strain evidence="3 4">DSM 24683</strain>
    </source>
</reference>
<proteinExistence type="predicted"/>
<accession>A0A561BUT9</accession>
<sequence length="205" mass="21427">MRSKKIRTARIVMAGLVVAGVSGAGFAAVAAARTEQAAPLRETAKTEQITASRQAQPASGATKSKFVFQNQRPAAVPGRTDVTPRGTKDTLHSSLRVEPAPGGPELSSSFPTTKVHTVVFTRGTKAWYAAVQHRDGWTSATVKLKGESYTGEAAGPTNPSTFGFGVFAYDRSGRLLQQFPGKVADPLGKGPVKSPPGFTVSTTVG</sequence>
<keyword evidence="2" id="KW-0732">Signal</keyword>
<organism evidence="3 4">
    <name type="scientific">Kribbella amoyensis</name>
    <dbReference type="NCBI Taxonomy" id="996641"/>
    <lineage>
        <taxon>Bacteria</taxon>
        <taxon>Bacillati</taxon>
        <taxon>Actinomycetota</taxon>
        <taxon>Actinomycetes</taxon>
        <taxon>Propionibacteriales</taxon>
        <taxon>Kribbellaceae</taxon>
        <taxon>Kribbella</taxon>
    </lineage>
</organism>
<keyword evidence="4" id="KW-1185">Reference proteome</keyword>
<evidence type="ECO:0000256" key="2">
    <source>
        <dbReference type="SAM" id="SignalP"/>
    </source>
</evidence>
<dbReference type="OrthoDB" id="9891171at2"/>
<dbReference type="RefSeq" id="WP_145808245.1">
    <property type="nucleotide sequence ID" value="NZ_VIVK01000001.1"/>
</dbReference>
<protein>
    <submittedName>
        <fullName evidence="3">Uncharacterized protein</fullName>
    </submittedName>
</protein>
<name>A0A561BUT9_9ACTN</name>
<dbReference type="Proteomes" id="UP000318380">
    <property type="component" value="Unassembled WGS sequence"/>
</dbReference>
<evidence type="ECO:0000313" key="4">
    <source>
        <dbReference type="Proteomes" id="UP000318380"/>
    </source>
</evidence>